<feature type="compositionally biased region" description="Basic and acidic residues" evidence="1">
    <location>
        <begin position="58"/>
        <end position="70"/>
    </location>
</feature>
<feature type="region of interest" description="Disordered" evidence="1">
    <location>
        <begin position="296"/>
        <end position="352"/>
    </location>
</feature>
<keyword evidence="2" id="KW-0812">Transmembrane</keyword>
<feature type="compositionally biased region" description="Polar residues" evidence="1">
    <location>
        <begin position="680"/>
        <end position="689"/>
    </location>
</feature>
<evidence type="ECO:0000256" key="2">
    <source>
        <dbReference type="SAM" id="Phobius"/>
    </source>
</evidence>
<feature type="compositionally biased region" description="Basic and acidic residues" evidence="1">
    <location>
        <begin position="108"/>
        <end position="123"/>
    </location>
</feature>
<dbReference type="OrthoDB" id="676522at2759"/>
<dbReference type="AlphaFoldDB" id="A0A8J5VXC6"/>
<organism evidence="3 4">
    <name type="scientific">Zizania palustris</name>
    <name type="common">Northern wild rice</name>
    <dbReference type="NCBI Taxonomy" id="103762"/>
    <lineage>
        <taxon>Eukaryota</taxon>
        <taxon>Viridiplantae</taxon>
        <taxon>Streptophyta</taxon>
        <taxon>Embryophyta</taxon>
        <taxon>Tracheophyta</taxon>
        <taxon>Spermatophyta</taxon>
        <taxon>Magnoliopsida</taxon>
        <taxon>Liliopsida</taxon>
        <taxon>Poales</taxon>
        <taxon>Poaceae</taxon>
        <taxon>BOP clade</taxon>
        <taxon>Oryzoideae</taxon>
        <taxon>Oryzeae</taxon>
        <taxon>Zizaniinae</taxon>
        <taxon>Zizania</taxon>
    </lineage>
</organism>
<feature type="region of interest" description="Disordered" evidence="1">
    <location>
        <begin position="537"/>
        <end position="560"/>
    </location>
</feature>
<feature type="compositionally biased region" description="Low complexity" evidence="1">
    <location>
        <begin position="32"/>
        <end position="47"/>
    </location>
</feature>
<feature type="region of interest" description="Disordered" evidence="1">
    <location>
        <begin position="189"/>
        <end position="221"/>
    </location>
</feature>
<feature type="region of interest" description="Disordered" evidence="1">
    <location>
        <begin position="663"/>
        <end position="794"/>
    </location>
</feature>
<reference evidence="3" key="1">
    <citation type="journal article" date="2021" name="bioRxiv">
        <title>Whole Genome Assembly and Annotation of Northern Wild Rice, Zizania palustris L., Supports a Whole Genome Duplication in the Zizania Genus.</title>
        <authorList>
            <person name="Haas M."/>
            <person name="Kono T."/>
            <person name="Macchietto M."/>
            <person name="Millas R."/>
            <person name="McGilp L."/>
            <person name="Shao M."/>
            <person name="Duquette J."/>
            <person name="Hirsch C.N."/>
            <person name="Kimball J."/>
        </authorList>
    </citation>
    <scope>NUCLEOTIDE SEQUENCE</scope>
    <source>
        <tissue evidence="3">Fresh leaf tissue</tissue>
    </source>
</reference>
<gene>
    <name evidence="3" type="ORF">GUJ93_ZPchr0003g18489</name>
</gene>
<feature type="region of interest" description="Disordered" evidence="1">
    <location>
        <begin position="1"/>
        <end position="139"/>
    </location>
</feature>
<dbReference type="Proteomes" id="UP000729402">
    <property type="component" value="Unassembled WGS sequence"/>
</dbReference>
<keyword evidence="4" id="KW-1185">Reference proteome</keyword>
<dbReference type="PANTHER" id="PTHR34775">
    <property type="entry name" value="TRANSMEMBRANE PROTEIN"/>
    <property type="match status" value="1"/>
</dbReference>
<keyword evidence="2" id="KW-0472">Membrane</keyword>
<comment type="caution">
    <text evidence="3">The sequence shown here is derived from an EMBL/GenBank/DDBJ whole genome shotgun (WGS) entry which is preliminary data.</text>
</comment>
<feature type="compositionally biased region" description="Low complexity" evidence="1">
    <location>
        <begin position="92"/>
        <end position="103"/>
    </location>
</feature>
<reference evidence="3" key="2">
    <citation type="submission" date="2021-02" db="EMBL/GenBank/DDBJ databases">
        <authorList>
            <person name="Kimball J.A."/>
            <person name="Haas M.W."/>
            <person name="Macchietto M."/>
            <person name="Kono T."/>
            <person name="Duquette J."/>
            <person name="Shao M."/>
        </authorList>
    </citation>
    <scope>NUCLEOTIDE SEQUENCE</scope>
    <source>
        <tissue evidence="3">Fresh leaf tissue</tissue>
    </source>
</reference>
<dbReference type="EMBL" id="JAAALK010000286">
    <property type="protein sequence ID" value="KAG8062089.1"/>
    <property type="molecule type" value="Genomic_DNA"/>
</dbReference>
<feature type="compositionally biased region" description="Polar residues" evidence="1">
    <location>
        <begin position="785"/>
        <end position="794"/>
    </location>
</feature>
<feature type="region of interest" description="Disordered" evidence="1">
    <location>
        <begin position="240"/>
        <end position="282"/>
    </location>
</feature>
<dbReference type="PANTHER" id="PTHR34775:SF4">
    <property type="entry name" value="TRANSMEMBRANE PROTEIN"/>
    <property type="match status" value="1"/>
</dbReference>
<feature type="compositionally biased region" description="Acidic residues" evidence="1">
    <location>
        <begin position="248"/>
        <end position="270"/>
    </location>
</feature>
<keyword evidence="2" id="KW-1133">Transmembrane helix</keyword>
<sequence>MATTAARSPSPIPAARSGCGAVRRSADSIPGLRPASPSDSLLRSSSSVCRNASPRAWGAEKENCEQRDAAGRTPKPARSAGGARNFMAPTISAASKAVAPSASPRKKVLGERNERAGNAELAHKPTVGASPASEAGAPRRLRLSFDGAPVVPPAAIPVASHVSRNSFGGEERRVENPVCKEHHHAAAVNATASSEVEPYTAAGTAPYDPKTNYLSPRPQFLHYKPNPRIELYRYGGRRLEDGFASESSSEETDTTTPEVEEVEPAEDEQDQQTHPTSEIGDDTAVPVADACALLLEPPSGSPLARVSTPEPARSSPHARVHTPEPTQTSPQARVLTPEPEQGPDSARAPAKKRSSLRFLVPPIAFVLFMAATFICVAPPPDSPVMPQTTLSKVSNFLSVQELYPVEMAAWLKQWPSSSLNLVTSYWEALVSTQEHEIFGPHFAAANLSAAAANADEGSLFGNLAEFEDLCVSVLEPDLKIQEAVLASGSDLIAEIGNVAIARDQESIHNADVEQEAVPERASVIEEVANENDSVFLSDELNVPGTPKENFEMSEDVPGSNGEEMASFIQNLESSQPTVEPEQLENIESSVLPLEQENPEGDRADGEENPEAFYGMQQSELSMWPGYLDKVSKPAAVGIALAAVIVPVVLALLHLRQRQIRAGPIADAPPPAPAEQDEQIVETQSGSGSSEYHHTHVKGSQLETPVADEVGGSGASQYSSGLSSGHARRRNVKEDDSLSLGTVSRRESTAHSTSSYGSFTTYEKISAKKKNKEDEAMTPVRRSSRLRNQNKSPEA</sequence>
<feature type="compositionally biased region" description="Low complexity" evidence="1">
    <location>
        <begin position="714"/>
        <end position="724"/>
    </location>
</feature>
<proteinExistence type="predicted"/>
<name>A0A8J5VXC6_ZIZPA</name>
<protein>
    <submittedName>
        <fullName evidence="3">Uncharacterized protein</fullName>
    </submittedName>
</protein>
<evidence type="ECO:0000313" key="4">
    <source>
        <dbReference type="Proteomes" id="UP000729402"/>
    </source>
</evidence>
<evidence type="ECO:0000313" key="3">
    <source>
        <dbReference type="EMBL" id="KAG8062089.1"/>
    </source>
</evidence>
<accession>A0A8J5VXC6</accession>
<evidence type="ECO:0000256" key="1">
    <source>
        <dbReference type="SAM" id="MobiDB-lite"/>
    </source>
</evidence>
<feature type="compositionally biased region" description="Low complexity" evidence="1">
    <location>
        <begin position="1"/>
        <end position="17"/>
    </location>
</feature>
<feature type="compositionally biased region" description="Polar residues" evidence="1">
    <location>
        <begin position="749"/>
        <end position="762"/>
    </location>
</feature>
<feature type="transmembrane region" description="Helical" evidence="2">
    <location>
        <begin position="634"/>
        <end position="654"/>
    </location>
</feature>